<keyword evidence="1" id="KW-0472">Membrane</keyword>
<dbReference type="STRING" id="294747.C5M865"/>
<feature type="transmembrane region" description="Helical" evidence="1">
    <location>
        <begin position="140"/>
        <end position="158"/>
    </location>
</feature>
<dbReference type="Proteomes" id="UP000002037">
    <property type="component" value="Unassembled WGS sequence"/>
</dbReference>
<protein>
    <submittedName>
        <fullName evidence="3">Uncharacterized protein</fullName>
    </submittedName>
</protein>
<organism evidence="3 4">
    <name type="scientific">Candida tropicalis (strain ATCC MYA-3404 / T1)</name>
    <name type="common">Yeast</name>
    <dbReference type="NCBI Taxonomy" id="294747"/>
    <lineage>
        <taxon>Eukaryota</taxon>
        <taxon>Fungi</taxon>
        <taxon>Dikarya</taxon>
        <taxon>Ascomycota</taxon>
        <taxon>Saccharomycotina</taxon>
        <taxon>Pichiomycetes</taxon>
        <taxon>Debaryomycetaceae</taxon>
        <taxon>Candida/Lodderomyces clade</taxon>
        <taxon>Candida</taxon>
    </lineage>
</organism>
<keyword evidence="1" id="KW-1133">Transmembrane helix</keyword>
<dbReference type="VEuPathDB" id="FungiDB:CTRG_02587"/>
<dbReference type="RefSeq" id="XP_002548290.1">
    <property type="nucleotide sequence ID" value="XM_002548244.1"/>
</dbReference>
<feature type="transmembrane region" description="Helical" evidence="1">
    <location>
        <begin position="383"/>
        <end position="402"/>
    </location>
</feature>
<evidence type="ECO:0000313" key="4">
    <source>
        <dbReference type="Proteomes" id="UP000002037"/>
    </source>
</evidence>
<dbReference type="OrthoDB" id="4017506at2759"/>
<feature type="transmembrane region" description="Helical" evidence="1">
    <location>
        <begin position="178"/>
        <end position="197"/>
    </location>
</feature>
<feature type="transmembrane region" description="Helical" evidence="1">
    <location>
        <begin position="340"/>
        <end position="362"/>
    </location>
</feature>
<dbReference type="EMBL" id="GG692397">
    <property type="protein sequence ID" value="EER33769.1"/>
    <property type="molecule type" value="Genomic_DNA"/>
</dbReference>
<keyword evidence="4" id="KW-1185">Reference proteome</keyword>
<gene>
    <name evidence="3" type="ORF">CTRG_02587</name>
</gene>
<name>C5M865_CANTT</name>
<keyword evidence="1" id="KW-0812">Transmembrane</keyword>
<feature type="signal peptide" evidence="2">
    <location>
        <begin position="1"/>
        <end position="17"/>
    </location>
</feature>
<sequence length="422" mass="48126">MKSSLLPVLSLIPLSLARSFYVATNQNVACLEIKTPSSSISLTKTIGTASGANPPVLIFNYNDRNLLPIPNFDYLVTDRKIDDYFNETGFLFPKGISGSTYNDILIDTLEYNISTPGTYCIYSPIIDGYEYRVDINESNIYLDNVIFCMVNILSNLFFTGFFGKQKKVIFKLISKFTFLKVILYGISLVLSLKFNIIQYTEDLASAVDEVFTLLFLLGYGTVYANYENQNVKRIAIVTILTITPSILSRYFDLKTNVTNIVINNKYYNVANGVLGSDKFDGLSVLKRVVRDVSIHRFSVPIAFLYGLSKFVKLTTFIYAFRQTSAQLVGGTKTSYTWSVILWLFVYPLASFGLYPDLVYNYYKVLDYSKVLAEFNLQFLRDKYWVLFLDELHWLLFYSLWFAGVRGLVVDDGVAVDKDKKQE</sequence>
<evidence type="ECO:0000313" key="3">
    <source>
        <dbReference type="EMBL" id="EER33769.1"/>
    </source>
</evidence>
<dbReference type="AlphaFoldDB" id="C5M865"/>
<proteinExistence type="predicted"/>
<dbReference type="KEGG" id="ctp:CTRG_02587"/>
<dbReference type="HOGENOM" id="CLU_660550_0_0_1"/>
<evidence type="ECO:0000256" key="1">
    <source>
        <dbReference type="SAM" id="Phobius"/>
    </source>
</evidence>
<feature type="chain" id="PRO_5002952763" evidence="2">
    <location>
        <begin position="18"/>
        <end position="422"/>
    </location>
</feature>
<evidence type="ECO:0000256" key="2">
    <source>
        <dbReference type="SAM" id="SignalP"/>
    </source>
</evidence>
<keyword evidence="2" id="KW-0732">Signal</keyword>
<feature type="transmembrane region" description="Helical" evidence="1">
    <location>
        <begin position="203"/>
        <end position="224"/>
    </location>
</feature>
<reference evidence="3 4" key="1">
    <citation type="journal article" date="2009" name="Nature">
        <title>Evolution of pathogenicity and sexual reproduction in eight Candida genomes.</title>
        <authorList>
            <person name="Butler G."/>
            <person name="Rasmussen M.D."/>
            <person name="Lin M.F."/>
            <person name="Santos M.A."/>
            <person name="Sakthikumar S."/>
            <person name="Munro C.A."/>
            <person name="Rheinbay E."/>
            <person name="Grabherr M."/>
            <person name="Forche A."/>
            <person name="Reedy J.L."/>
            <person name="Agrafioti I."/>
            <person name="Arnaud M.B."/>
            <person name="Bates S."/>
            <person name="Brown A.J."/>
            <person name="Brunke S."/>
            <person name="Costanzo M.C."/>
            <person name="Fitzpatrick D.A."/>
            <person name="de Groot P.W."/>
            <person name="Harris D."/>
            <person name="Hoyer L.L."/>
            <person name="Hube B."/>
            <person name="Klis F.M."/>
            <person name="Kodira C."/>
            <person name="Lennard N."/>
            <person name="Logue M.E."/>
            <person name="Martin R."/>
            <person name="Neiman A.M."/>
            <person name="Nikolaou E."/>
            <person name="Quail M.A."/>
            <person name="Quinn J."/>
            <person name="Santos M.C."/>
            <person name="Schmitzberger F.F."/>
            <person name="Sherlock G."/>
            <person name="Shah P."/>
            <person name="Silverstein K.A."/>
            <person name="Skrzypek M.S."/>
            <person name="Soll D."/>
            <person name="Staggs R."/>
            <person name="Stansfield I."/>
            <person name="Stumpf M.P."/>
            <person name="Sudbery P.E."/>
            <person name="Srikantha T."/>
            <person name="Zeng Q."/>
            <person name="Berman J."/>
            <person name="Berriman M."/>
            <person name="Heitman J."/>
            <person name="Gow N.A."/>
            <person name="Lorenz M.C."/>
            <person name="Birren B.W."/>
            <person name="Kellis M."/>
            <person name="Cuomo C.A."/>
        </authorList>
    </citation>
    <scope>NUCLEOTIDE SEQUENCE [LARGE SCALE GENOMIC DNA]</scope>
    <source>
        <strain evidence="4">ATCC MYA-3404 / T1</strain>
    </source>
</reference>
<feature type="transmembrane region" description="Helical" evidence="1">
    <location>
        <begin position="297"/>
        <end position="320"/>
    </location>
</feature>
<dbReference type="GeneID" id="8297309"/>
<accession>C5M865</accession>